<accession>A0A6H1UID7</accession>
<dbReference type="InterPro" id="IPR045800">
    <property type="entry name" value="HMBD"/>
</dbReference>
<dbReference type="GO" id="GO:0046872">
    <property type="term" value="F:metal ion binding"/>
    <property type="evidence" value="ECO:0007669"/>
    <property type="project" value="InterPro"/>
</dbReference>
<feature type="signal peptide" evidence="1">
    <location>
        <begin position="1"/>
        <end position="21"/>
    </location>
</feature>
<feature type="chain" id="PRO_5026098083" description="Heavy metal binding domain-containing protein" evidence="1">
    <location>
        <begin position="22"/>
        <end position="163"/>
    </location>
</feature>
<organism evidence="3 4">
    <name type="scientific">Ferrimonas lipolytica</name>
    <dbReference type="NCBI Taxonomy" id="2724191"/>
    <lineage>
        <taxon>Bacteria</taxon>
        <taxon>Pseudomonadati</taxon>
        <taxon>Pseudomonadota</taxon>
        <taxon>Gammaproteobacteria</taxon>
        <taxon>Alteromonadales</taxon>
        <taxon>Ferrimonadaceae</taxon>
        <taxon>Ferrimonas</taxon>
    </lineage>
</organism>
<feature type="domain" description="Heavy metal binding" evidence="2">
    <location>
        <begin position="104"/>
        <end position="127"/>
    </location>
</feature>
<dbReference type="Pfam" id="PF19335">
    <property type="entry name" value="HMBD"/>
    <property type="match status" value="3"/>
</dbReference>
<keyword evidence="1" id="KW-0732">Signal</keyword>
<dbReference type="RefSeq" id="WP_168662272.1">
    <property type="nucleotide sequence ID" value="NZ_CP051180.1"/>
</dbReference>
<dbReference type="EMBL" id="CP051180">
    <property type="protein sequence ID" value="QIZ78370.1"/>
    <property type="molecule type" value="Genomic_DNA"/>
</dbReference>
<name>A0A6H1UID7_9GAMM</name>
<proteinExistence type="predicted"/>
<feature type="domain" description="Heavy metal binding" evidence="2">
    <location>
        <begin position="44"/>
        <end position="68"/>
    </location>
</feature>
<dbReference type="KEGG" id="fes:HER31_16560"/>
<reference evidence="3 4" key="1">
    <citation type="submission" date="2020-04" db="EMBL/GenBank/DDBJ databases">
        <title>Ferrimonas sp. S7 isolated from sea water.</title>
        <authorList>
            <person name="Bae S.S."/>
            <person name="Baek K."/>
        </authorList>
    </citation>
    <scope>NUCLEOTIDE SEQUENCE [LARGE SCALE GENOMIC DNA]</scope>
    <source>
        <strain evidence="3 4">S7</strain>
    </source>
</reference>
<keyword evidence="4" id="KW-1185">Reference proteome</keyword>
<protein>
    <recommendedName>
        <fullName evidence="2">Heavy metal binding domain-containing protein</fullName>
    </recommendedName>
</protein>
<evidence type="ECO:0000256" key="1">
    <source>
        <dbReference type="SAM" id="SignalP"/>
    </source>
</evidence>
<gene>
    <name evidence="3" type="ORF">HER31_16560</name>
</gene>
<evidence type="ECO:0000259" key="2">
    <source>
        <dbReference type="Pfam" id="PF19335"/>
    </source>
</evidence>
<dbReference type="Proteomes" id="UP000501602">
    <property type="component" value="Chromosome"/>
</dbReference>
<evidence type="ECO:0000313" key="4">
    <source>
        <dbReference type="Proteomes" id="UP000501602"/>
    </source>
</evidence>
<dbReference type="AlphaFoldDB" id="A0A6H1UID7"/>
<sequence>MNKLYSLALAAVLMMSFGTQASEHQHHNSSHAQHAEHAATAASYACPMHPEVTGHAGDDCNKCGMKLEATKADGQRCPHGESCNNCPNQGKMKHQHMGVDTHACPMNPKITGKAGDTCPKCGMNLEPIAATHACPMHSKVTGNADDECPKCGMKLEQKHAHQH</sequence>
<evidence type="ECO:0000313" key="3">
    <source>
        <dbReference type="EMBL" id="QIZ78370.1"/>
    </source>
</evidence>
<feature type="domain" description="Heavy metal binding" evidence="2">
    <location>
        <begin position="134"/>
        <end position="158"/>
    </location>
</feature>